<dbReference type="CDD" id="cd16443">
    <property type="entry name" value="LplA"/>
    <property type="match status" value="1"/>
</dbReference>
<dbReference type="SUPFAM" id="SSF55681">
    <property type="entry name" value="Class II aaRS and biotin synthetases"/>
    <property type="match status" value="1"/>
</dbReference>
<feature type="site" description="Lowers pKa of active site Cys" evidence="3">
    <location>
        <position position="164"/>
    </location>
</feature>
<reference evidence="5" key="2">
    <citation type="submission" date="2020-09" db="EMBL/GenBank/DDBJ databases">
        <authorList>
            <person name="Sun Q."/>
            <person name="Zhou Y."/>
        </authorList>
    </citation>
    <scope>NUCLEOTIDE SEQUENCE</scope>
    <source>
        <strain evidence="5">CGMCC 1.12754</strain>
    </source>
</reference>
<comment type="miscellaneous">
    <text evidence="3">The reaction proceeds via a thioester-linked acyl-enzyme intermediate.</text>
</comment>
<keyword evidence="1 3" id="KW-0808">Transferase</keyword>
<dbReference type="GO" id="GO:0009249">
    <property type="term" value="P:protein lipoylation"/>
    <property type="evidence" value="ECO:0007669"/>
    <property type="project" value="UniProtKB-UniRule"/>
</dbReference>
<protein>
    <recommendedName>
        <fullName evidence="3">Octanoyl-[GcvH]:protein N-octanoyltransferase</fullName>
        <ecNumber evidence="3">2.3.1.204</ecNumber>
    </recommendedName>
    <alternativeName>
        <fullName evidence="3">Octanoyl-[GcvH]:E2 amidotransferase</fullName>
    </alternativeName>
</protein>
<dbReference type="PANTHER" id="PTHR43679:SF2">
    <property type="entry name" value="OCTANOYL-[GCVH]:PROTEIN N-OCTANOYLTRANSFERASE"/>
    <property type="match status" value="1"/>
</dbReference>
<dbReference type="PANTHER" id="PTHR43679">
    <property type="entry name" value="OCTANOYLTRANSFERASE LIPM-RELATED"/>
    <property type="match status" value="1"/>
</dbReference>
<gene>
    <name evidence="5" type="primary">lplA</name>
    <name evidence="3" type="synonym">lipL</name>
    <name evidence="5" type="ORF">GCM10011398_13790</name>
</gene>
<sequence length="288" mass="32582">MQTWKEIIHHATFRYIDQSNKKVFNNEPLTALSSFAIDDALALSVSDGGSPPAIRLWVHSDTVVLGIPDARLPYIDEGIQLLQSHGYRAVVRNSGGLAVALDKGVLNISLILPGVKHLSIHACYEAMVSFIQYMLRDLTNEIEAYEIVGSYCPGDYDLSIGGRKFAGISQRRVKDGAAIQIYLDVEGNGRERAEMIRHFYEISHRGEKTKFDYPTVVPNTMASLSELLDTAITMEDMKRRVRSAIEDLSEKVVVKDFSKREMESYWTRLEQMKKRNQRIAEIEQAGRQ</sequence>
<evidence type="ECO:0000256" key="3">
    <source>
        <dbReference type="HAMAP-Rule" id="MF_02119"/>
    </source>
</evidence>
<evidence type="ECO:0000256" key="2">
    <source>
        <dbReference type="ARBA" id="ARBA00023315"/>
    </source>
</evidence>
<keyword evidence="6" id="KW-1185">Reference proteome</keyword>
<comment type="catalytic activity">
    <reaction evidence="3">
        <text>N(6)-octanoyl-L-lysyl-[glycine-cleavage complex H protein] + L-lysyl-[lipoyl-carrier protein] = N(6)-octanoyl-L-lysyl-[lipoyl-carrier protein] + L-lysyl-[glycine-cleavage complex H protein]</text>
        <dbReference type="Rhea" id="RHEA:20213"/>
        <dbReference type="Rhea" id="RHEA-COMP:10500"/>
        <dbReference type="Rhea" id="RHEA-COMP:10501"/>
        <dbReference type="Rhea" id="RHEA-COMP:10503"/>
        <dbReference type="Rhea" id="RHEA-COMP:10504"/>
        <dbReference type="ChEBI" id="CHEBI:29969"/>
        <dbReference type="ChEBI" id="CHEBI:78809"/>
        <dbReference type="EC" id="2.3.1.204"/>
    </reaction>
</comment>
<feature type="active site" description="Acyl-thioester intermediate" evidence="3">
    <location>
        <position position="152"/>
    </location>
</feature>
<comment type="caution">
    <text evidence="5">The sequence shown here is derived from an EMBL/GenBank/DDBJ whole genome shotgun (WGS) entry which is preliminary data.</text>
</comment>
<comment type="pathway">
    <text evidence="3">Protein modification; protein lipoylation via endogenous pathway; protein N(6)-(lipoyl)lysine from octanoyl-[acyl-carrier-protein].</text>
</comment>
<organism evidence="5 6">
    <name type="scientific">Virgibacillus oceani</name>
    <dbReference type="NCBI Taxonomy" id="1479511"/>
    <lineage>
        <taxon>Bacteria</taxon>
        <taxon>Bacillati</taxon>
        <taxon>Bacillota</taxon>
        <taxon>Bacilli</taxon>
        <taxon>Bacillales</taxon>
        <taxon>Bacillaceae</taxon>
        <taxon>Virgibacillus</taxon>
    </lineage>
</organism>
<evidence type="ECO:0000313" key="5">
    <source>
        <dbReference type="EMBL" id="GGG70893.1"/>
    </source>
</evidence>
<dbReference type="AlphaFoldDB" id="A0A917H8G8"/>
<reference evidence="5" key="1">
    <citation type="journal article" date="2014" name="Int. J. Syst. Evol. Microbiol.">
        <title>Complete genome sequence of Corynebacterium casei LMG S-19264T (=DSM 44701T), isolated from a smear-ripened cheese.</title>
        <authorList>
            <consortium name="US DOE Joint Genome Institute (JGI-PGF)"/>
            <person name="Walter F."/>
            <person name="Albersmeier A."/>
            <person name="Kalinowski J."/>
            <person name="Ruckert C."/>
        </authorList>
    </citation>
    <scope>NUCLEOTIDE SEQUENCE</scope>
    <source>
        <strain evidence="5">CGMCC 1.12754</strain>
    </source>
</reference>
<dbReference type="Gene3D" id="3.30.930.10">
    <property type="entry name" value="Bira Bifunctional Protein, Domain 2"/>
    <property type="match status" value="1"/>
</dbReference>
<keyword evidence="2 3" id="KW-0012">Acyltransferase</keyword>
<feature type="domain" description="BPL/LPL catalytic" evidence="4">
    <location>
        <begin position="48"/>
        <end position="232"/>
    </location>
</feature>
<dbReference type="InterPro" id="IPR004143">
    <property type="entry name" value="BPL_LPL_catalytic"/>
</dbReference>
<dbReference type="PROSITE" id="PS51733">
    <property type="entry name" value="BPL_LPL_CATALYTIC"/>
    <property type="match status" value="1"/>
</dbReference>
<dbReference type="HAMAP" id="MF_02119">
    <property type="entry name" value="LipL"/>
    <property type="match status" value="1"/>
</dbReference>
<dbReference type="RefSeq" id="WP_188454644.1">
    <property type="nucleotide sequence ID" value="NZ_BMFR01000004.1"/>
</dbReference>
<evidence type="ECO:0000256" key="1">
    <source>
        <dbReference type="ARBA" id="ARBA00022679"/>
    </source>
</evidence>
<proteinExistence type="inferred from homology"/>
<dbReference type="GO" id="GO:0009107">
    <property type="term" value="P:lipoate biosynthetic process"/>
    <property type="evidence" value="ECO:0007669"/>
    <property type="project" value="UniProtKB-UniRule"/>
</dbReference>
<dbReference type="EMBL" id="BMFR01000004">
    <property type="protein sequence ID" value="GGG70893.1"/>
    <property type="molecule type" value="Genomic_DNA"/>
</dbReference>
<evidence type="ECO:0000259" key="4">
    <source>
        <dbReference type="PROSITE" id="PS51733"/>
    </source>
</evidence>
<dbReference type="Proteomes" id="UP000622860">
    <property type="component" value="Unassembled WGS sequence"/>
</dbReference>
<dbReference type="Pfam" id="PF21948">
    <property type="entry name" value="LplA-B_cat"/>
    <property type="match status" value="1"/>
</dbReference>
<comment type="similarity">
    <text evidence="3">Belongs to the octanoyltransferase LipL family.</text>
</comment>
<dbReference type="EC" id="2.3.1.204" evidence="3"/>
<evidence type="ECO:0000313" key="6">
    <source>
        <dbReference type="Proteomes" id="UP000622860"/>
    </source>
</evidence>
<name>A0A917H8G8_9BACI</name>
<dbReference type="InterPro" id="IPR024897">
    <property type="entry name" value="LipL"/>
</dbReference>
<dbReference type="InterPro" id="IPR045864">
    <property type="entry name" value="aa-tRNA-synth_II/BPL/LPL"/>
</dbReference>
<dbReference type="InterPro" id="IPR050664">
    <property type="entry name" value="Octanoyltrans_LipM/LipL"/>
</dbReference>
<comment type="function">
    <text evidence="3">Catalyzes the amidotransfer (transamidation) of the octanoyl moiety from octanoyl-GcvH to the lipoyl domain of the E2 subunit of lipoate-dependent enzymes.</text>
</comment>
<accession>A0A917H8G8</accession>
<dbReference type="GO" id="GO:0033819">
    <property type="term" value="F:lipoyl(octanoyl) transferase activity"/>
    <property type="evidence" value="ECO:0007669"/>
    <property type="project" value="InterPro"/>
</dbReference>